<organism evidence="11 12">
    <name type="scientific">Aspergillus nomiae NRRL (strain ATCC 15546 / NRRL 13137 / CBS 260.88 / M93)</name>
    <dbReference type="NCBI Taxonomy" id="1509407"/>
    <lineage>
        <taxon>Eukaryota</taxon>
        <taxon>Fungi</taxon>
        <taxon>Dikarya</taxon>
        <taxon>Ascomycota</taxon>
        <taxon>Pezizomycotina</taxon>
        <taxon>Eurotiomycetes</taxon>
        <taxon>Eurotiomycetidae</taxon>
        <taxon>Eurotiales</taxon>
        <taxon>Aspergillaceae</taxon>
        <taxon>Aspergillus</taxon>
        <taxon>Aspergillus subgen. Circumdati</taxon>
    </lineage>
</organism>
<keyword evidence="8" id="KW-0206">Cytoskeleton</keyword>
<keyword evidence="4" id="KW-0132">Cell division</keyword>
<keyword evidence="12" id="KW-1185">Reference proteome</keyword>
<dbReference type="STRING" id="1509407.A0A0L1IPM4"/>
<name>A0A0L1IPM4_ASPN3</name>
<dbReference type="PANTHER" id="PTHR31570:SF1">
    <property type="entry name" value="HAUS AUGMIN-LIKE COMPLEX SUBUNIT 1"/>
    <property type="match status" value="1"/>
</dbReference>
<dbReference type="GO" id="GO:0051225">
    <property type="term" value="P:spindle assembly"/>
    <property type="evidence" value="ECO:0007669"/>
    <property type="project" value="InterPro"/>
</dbReference>
<dbReference type="GO" id="GO:0005819">
    <property type="term" value="C:spindle"/>
    <property type="evidence" value="ECO:0007669"/>
    <property type="project" value="UniProtKB-SubCell"/>
</dbReference>
<dbReference type="InterPro" id="IPR026243">
    <property type="entry name" value="HAUS1"/>
</dbReference>
<evidence type="ECO:0000256" key="10">
    <source>
        <dbReference type="SAM" id="Coils"/>
    </source>
</evidence>
<dbReference type="RefSeq" id="XP_015402424.1">
    <property type="nucleotide sequence ID" value="XM_015555245.1"/>
</dbReference>
<gene>
    <name evidence="11" type="ORF">ANOM_009989</name>
</gene>
<feature type="coiled-coil region" evidence="10">
    <location>
        <begin position="146"/>
        <end position="173"/>
    </location>
</feature>
<proteinExistence type="inferred from homology"/>
<keyword evidence="9" id="KW-0131">Cell cycle</keyword>
<evidence type="ECO:0000256" key="2">
    <source>
        <dbReference type="ARBA" id="ARBA00005479"/>
    </source>
</evidence>
<keyword evidence="7 10" id="KW-0175">Coiled coil</keyword>
<sequence>MDSPLLSPTKARQAAIQAKDWAYVNSWLSRHYAPNPVPTFERNEDTLRTLLALAAANDTADEEAALVHQAREQAVQGFKAREETEEKQKKEILDELELCLDDRGEQDLDDLAKSAAALGALSADAGHLGQSVIELTKEEFGVQDQLAKVDMLHDYLQRELEALRRQLDELRSDPAYQVPADLPARTAEWTKGTKALAAKVGEYQDRIATLKRNQSKGPTLEELLAEEEDVKKLMNTVKTLEHRLQLYHDLPTDVQGARAKYRELLEELNELTQERDSKLDQSVRGK</sequence>
<dbReference type="AlphaFoldDB" id="A0A0L1IPM4"/>
<feature type="coiled-coil region" evidence="10">
    <location>
        <begin position="223"/>
        <end position="281"/>
    </location>
</feature>
<comment type="caution">
    <text evidence="11">The sequence shown here is derived from an EMBL/GenBank/DDBJ whole genome shotgun (WGS) entry which is preliminary data.</text>
</comment>
<dbReference type="PANTHER" id="PTHR31570">
    <property type="entry name" value="HAUS AUGMIN-LIKE COMPLEX SUBUNIT 1"/>
    <property type="match status" value="1"/>
</dbReference>
<evidence type="ECO:0000256" key="6">
    <source>
        <dbReference type="ARBA" id="ARBA00022776"/>
    </source>
</evidence>
<dbReference type="GO" id="GO:0070652">
    <property type="term" value="C:HAUS complex"/>
    <property type="evidence" value="ECO:0007669"/>
    <property type="project" value="InterPro"/>
</dbReference>
<dbReference type="Pfam" id="PF25762">
    <property type="entry name" value="HAUS1"/>
    <property type="match status" value="1"/>
</dbReference>
<keyword evidence="5" id="KW-0493">Microtubule</keyword>
<evidence type="ECO:0000256" key="1">
    <source>
        <dbReference type="ARBA" id="ARBA00004186"/>
    </source>
</evidence>
<dbReference type="GO" id="GO:0005829">
    <property type="term" value="C:cytosol"/>
    <property type="evidence" value="ECO:0007669"/>
    <property type="project" value="TreeGrafter"/>
</dbReference>
<dbReference type="EMBL" id="JNOM01000441">
    <property type="protein sequence ID" value="KNG81501.1"/>
    <property type="molecule type" value="Genomic_DNA"/>
</dbReference>
<evidence type="ECO:0000256" key="5">
    <source>
        <dbReference type="ARBA" id="ARBA00022701"/>
    </source>
</evidence>
<evidence type="ECO:0000313" key="11">
    <source>
        <dbReference type="EMBL" id="KNG81501.1"/>
    </source>
</evidence>
<evidence type="ECO:0000256" key="9">
    <source>
        <dbReference type="ARBA" id="ARBA00023306"/>
    </source>
</evidence>
<dbReference type="GeneID" id="26811793"/>
<evidence type="ECO:0000256" key="8">
    <source>
        <dbReference type="ARBA" id="ARBA00023212"/>
    </source>
</evidence>
<dbReference type="GO" id="GO:0005874">
    <property type="term" value="C:microtubule"/>
    <property type="evidence" value="ECO:0007669"/>
    <property type="project" value="UniProtKB-KW"/>
</dbReference>
<keyword evidence="6" id="KW-0498">Mitosis</keyword>
<evidence type="ECO:0008006" key="13">
    <source>
        <dbReference type="Google" id="ProtNLM"/>
    </source>
</evidence>
<comment type="similarity">
    <text evidence="2">Belongs to the HAUS1 family.</text>
</comment>
<dbReference type="GO" id="GO:0051301">
    <property type="term" value="P:cell division"/>
    <property type="evidence" value="ECO:0007669"/>
    <property type="project" value="UniProtKB-KW"/>
</dbReference>
<accession>A0A0L1IPM4</accession>
<protein>
    <recommendedName>
        <fullName evidence="13">HAUS augmin-like complex subunit 1</fullName>
    </recommendedName>
</protein>
<evidence type="ECO:0000313" key="12">
    <source>
        <dbReference type="Proteomes" id="UP000037505"/>
    </source>
</evidence>
<comment type="subcellular location">
    <subcellularLocation>
        <location evidence="1">Cytoplasm</location>
        <location evidence="1">Cytoskeleton</location>
        <location evidence="1">Spindle</location>
    </subcellularLocation>
</comment>
<evidence type="ECO:0000256" key="3">
    <source>
        <dbReference type="ARBA" id="ARBA00022490"/>
    </source>
</evidence>
<evidence type="ECO:0000256" key="7">
    <source>
        <dbReference type="ARBA" id="ARBA00023054"/>
    </source>
</evidence>
<evidence type="ECO:0000256" key="4">
    <source>
        <dbReference type="ARBA" id="ARBA00022618"/>
    </source>
</evidence>
<dbReference type="Proteomes" id="UP000037505">
    <property type="component" value="Unassembled WGS sequence"/>
</dbReference>
<dbReference type="OrthoDB" id="5372507at2759"/>
<keyword evidence="3" id="KW-0963">Cytoplasm</keyword>
<reference evidence="11 12" key="1">
    <citation type="submission" date="2014-06" db="EMBL/GenBank/DDBJ databases">
        <title>The Genome of the Aflatoxigenic Filamentous Fungus Aspergillus nomius.</title>
        <authorList>
            <person name="Moore M.G."/>
            <person name="Shannon B.M."/>
            <person name="Brian M.M."/>
        </authorList>
    </citation>
    <scope>NUCLEOTIDE SEQUENCE [LARGE SCALE GENOMIC DNA]</scope>
    <source>
        <strain evidence="11 12">NRRL 13137</strain>
    </source>
</reference>